<reference evidence="2 3" key="1">
    <citation type="submission" date="2020-10" db="EMBL/GenBank/DDBJ databases">
        <authorList>
            <person name="Peeters C."/>
        </authorList>
    </citation>
    <scope>NUCLEOTIDE SEQUENCE [LARGE SCALE GENOMIC DNA]</scope>
    <source>
        <strain evidence="2 3">LMG 28140</strain>
    </source>
</reference>
<comment type="caution">
    <text evidence="2">The sequence shown here is derived from an EMBL/GenBank/DDBJ whole genome shotgun (WGS) entry which is preliminary data.</text>
</comment>
<dbReference type="Proteomes" id="UP000598032">
    <property type="component" value="Unassembled WGS sequence"/>
</dbReference>
<dbReference type="EMBL" id="CAJHCP010000002">
    <property type="protein sequence ID" value="CAD6517357.1"/>
    <property type="molecule type" value="Genomic_DNA"/>
</dbReference>
<keyword evidence="1" id="KW-0472">Membrane</keyword>
<keyword evidence="1" id="KW-1133">Transmembrane helix</keyword>
<sequence length="234" mass="25435">MPASGAQIAALGGSAVATFAPAFPVLWQFTTMSTAVTVCISGAAGTFLIANLAVLLAEFPRSAGFGTRRRTTTARRFWVAVVLCAASIGLGFLLNYVVANVPISISQRIPMFQTQSLLRFQAGFQVASEVTVGLPVKAAPICRPLDSKEPNSAAQVRMVDINSPNPHLQFVNFRHPQIALLQCNEPVTEEQVRVDAIPATVEIFNEARQQAWKTKIWIFGALLCVCNLIYVFRR</sequence>
<gene>
    <name evidence="2" type="ORF">LMG28140_00926</name>
</gene>
<feature type="transmembrane region" description="Helical" evidence="1">
    <location>
        <begin position="216"/>
        <end position="232"/>
    </location>
</feature>
<keyword evidence="3" id="KW-1185">Reference proteome</keyword>
<proteinExistence type="predicted"/>
<name>A0ABM8NCH4_9BURK</name>
<evidence type="ECO:0000313" key="2">
    <source>
        <dbReference type="EMBL" id="CAD6517357.1"/>
    </source>
</evidence>
<evidence type="ECO:0008006" key="4">
    <source>
        <dbReference type="Google" id="ProtNLM"/>
    </source>
</evidence>
<feature type="transmembrane region" description="Helical" evidence="1">
    <location>
        <begin position="32"/>
        <end position="56"/>
    </location>
</feature>
<keyword evidence="1" id="KW-0812">Transmembrane</keyword>
<evidence type="ECO:0000313" key="3">
    <source>
        <dbReference type="Proteomes" id="UP000598032"/>
    </source>
</evidence>
<protein>
    <recommendedName>
        <fullName evidence="4">Transmembrane protein</fullName>
    </recommendedName>
</protein>
<dbReference type="RefSeq" id="WP_201641110.1">
    <property type="nucleotide sequence ID" value="NZ_CAJHCP010000002.1"/>
</dbReference>
<evidence type="ECO:0000256" key="1">
    <source>
        <dbReference type="SAM" id="Phobius"/>
    </source>
</evidence>
<feature type="transmembrane region" description="Helical" evidence="1">
    <location>
        <begin position="77"/>
        <end position="98"/>
    </location>
</feature>
<organism evidence="2 3">
    <name type="scientific">Paraburkholderia metrosideri</name>
    <dbReference type="NCBI Taxonomy" id="580937"/>
    <lineage>
        <taxon>Bacteria</taxon>
        <taxon>Pseudomonadati</taxon>
        <taxon>Pseudomonadota</taxon>
        <taxon>Betaproteobacteria</taxon>
        <taxon>Burkholderiales</taxon>
        <taxon>Burkholderiaceae</taxon>
        <taxon>Paraburkholderia</taxon>
    </lineage>
</organism>
<accession>A0ABM8NCH4</accession>